<accession>A0ABW7UN90</accession>
<keyword evidence="1" id="KW-0723">Serine/threonine-protein kinase</keyword>
<dbReference type="InterPro" id="IPR036890">
    <property type="entry name" value="HATPase_C_sf"/>
</dbReference>
<evidence type="ECO:0000313" key="3">
    <source>
        <dbReference type="EMBL" id="MFI1962847.1"/>
    </source>
</evidence>
<dbReference type="InterPro" id="IPR050267">
    <property type="entry name" value="Anti-sigma-factor_SerPK"/>
</dbReference>
<dbReference type="InterPro" id="IPR003594">
    <property type="entry name" value="HATPase_dom"/>
</dbReference>
<name>A0ABW7UN90_9ACTN</name>
<keyword evidence="1" id="KW-0808">Transferase</keyword>
<dbReference type="CDD" id="cd16936">
    <property type="entry name" value="HATPase_RsbW-like"/>
    <property type="match status" value="1"/>
</dbReference>
<sequence>MAAQRAESVLSKRLRRADLTAVADVRATLRERLRRRAWGERELADIAELLTSELVTNALVHTGRDAEVTATLERSGPSRLRVEVRDYVEHRPVQRTADGEATGGRGLMLVQSLADAWGVRAVGAGKIVWFELGGGPA</sequence>
<dbReference type="RefSeq" id="WP_398717937.1">
    <property type="nucleotide sequence ID" value="NZ_JBIRWE010000001.1"/>
</dbReference>
<dbReference type="EMBL" id="JBIRWE010000001">
    <property type="protein sequence ID" value="MFI1962847.1"/>
    <property type="molecule type" value="Genomic_DNA"/>
</dbReference>
<evidence type="ECO:0000259" key="2">
    <source>
        <dbReference type="Pfam" id="PF13581"/>
    </source>
</evidence>
<proteinExistence type="predicted"/>
<dbReference type="Proteomes" id="UP001611548">
    <property type="component" value="Unassembled WGS sequence"/>
</dbReference>
<keyword evidence="1" id="KW-0418">Kinase</keyword>
<dbReference type="GO" id="GO:0005524">
    <property type="term" value="F:ATP binding"/>
    <property type="evidence" value="ECO:0007669"/>
    <property type="project" value="UniProtKB-KW"/>
</dbReference>
<dbReference type="PANTHER" id="PTHR35526">
    <property type="entry name" value="ANTI-SIGMA-F FACTOR RSBW-RELATED"/>
    <property type="match status" value="1"/>
</dbReference>
<organism evidence="3 4">
    <name type="scientific">Streptomyces pathocidini</name>
    <dbReference type="NCBI Taxonomy" id="1650571"/>
    <lineage>
        <taxon>Bacteria</taxon>
        <taxon>Bacillati</taxon>
        <taxon>Actinomycetota</taxon>
        <taxon>Actinomycetes</taxon>
        <taxon>Kitasatosporales</taxon>
        <taxon>Streptomycetaceae</taxon>
        <taxon>Streptomyces</taxon>
    </lineage>
</organism>
<keyword evidence="3" id="KW-0547">Nucleotide-binding</keyword>
<reference evidence="3 4" key="1">
    <citation type="submission" date="2024-10" db="EMBL/GenBank/DDBJ databases">
        <title>The Natural Products Discovery Center: Release of the First 8490 Sequenced Strains for Exploring Actinobacteria Biosynthetic Diversity.</title>
        <authorList>
            <person name="Kalkreuter E."/>
            <person name="Kautsar S.A."/>
            <person name="Yang D."/>
            <person name="Bader C.D."/>
            <person name="Teijaro C.N."/>
            <person name="Fluegel L."/>
            <person name="Davis C.M."/>
            <person name="Simpson J.R."/>
            <person name="Lauterbach L."/>
            <person name="Steele A.D."/>
            <person name="Gui C."/>
            <person name="Meng S."/>
            <person name="Li G."/>
            <person name="Viehrig K."/>
            <person name="Ye F."/>
            <person name="Su P."/>
            <person name="Kiefer A.F."/>
            <person name="Nichols A."/>
            <person name="Cepeda A.J."/>
            <person name="Yan W."/>
            <person name="Fan B."/>
            <person name="Jiang Y."/>
            <person name="Adhikari A."/>
            <person name="Zheng C.-J."/>
            <person name="Schuster L."/>
            <person name="Cowan T.M."/>
            <person name="Smanski M.J."/>
            <person name="Chevrette M.G."/>
            <person name="De Carvalho L.P.S."/>
            <person name="Shen B."/>
        </authorList>
    </citation>
    <scope>NUCLEOTIDE SEQUENCE [LARGE SCALE GENOMIC DNA]</scope>
    <source>
        <strain evidence="3 4">NPDC020327</strain>
    </source>
</reference>
<dbReference type="Pfam" id="PF13581">
    <property type="entry name" value="HATPase_c_2"/>
    <property type="match status" value="1"/>
</dbReference>
<evidence type="ECO:0000313" key="4">
    <source>
        <dbReference type="Proteomes" id="UP001611548"/>
    </source>
</evidence>
<keyword evidence="4" id="KW-1185">Reference proteome</keyword>
<dbReference type="SUPFAM" id="SSF55874">
    <property type="entry name" value="ATPase domain of HSP90 chaperone/DNA topoisomerase II/histidine kinase"/>
    <property type="match status" value="1"/>
</dbReference>
<dbReference type="PANTHER" id="PTHR35526:SF3">
    <property type="entry name" value="ANTI-SIGMA-F FACTOR RSBW"/>
    <property type="match status" value="1"/>
</dbReference>
<comment type="caution">
    <text evidence="3">The sequence shown here is derived from an EMBL/GenBank/DDBJ whole genome shotgun (WGS) entry which is preliminary data.</text>
</comment>
<keyword evidence="3" id="KW-0067">ATP-binding</keyword>
<gene>
    <name evidence="3" type="ORF">ACH429_01655</name>
</gene>
<evidence type="ECO:0000256" key="1">
    <source>
        <dbReference type="ARBA" id="ARBA00022527"/>
    </source>
</evidence>
<feature type="domain" description="Histidine kinase/HSP90-like ATPase" evidence="2">
    <location>
        <begin position="17"/>
        <end position="130"/>
    </location>
</feature>
<dbReference type="Gene3D" id="3.30.565.10">
    <property type="entry name" value="Histidine kinase-like ATPase, C-terminal domain"/>
    <property type="match status" value="1"/>
</dbReference>
<protein>
    <submittedName>
        <fullName evidence="3">ATP-binding protein</fullName>
    </submittedName>
</protein>